<evidence type="ECO:0000313" key="3">
    <source>
        <dbReference type="Proteomes" id="UP000270094"/>
    </source>
</evidence>
<protein>
    <submittedName>
        <fullName evidence="2">Uncharacterized protein</fullName>
    </submittedName>
</protein>
<gene>
    <name evidence="2" type="ORF">SVUK_LOCUS4402</name>
</gene>
<keyword evidence="3" id="KW-1185">Reference proteome</keyword>
<accession>A0A3P7IV14</accession>
<evidence type="ECO:0000256" key="1">
    <source>
        <dbReference type="SAM" id="MobiDB-lite"/>
    </source>
</evidence>
<evidence type="ECO:0000313" key="2">
    <source>
        <dbReference type="EMBL" id="VDM69404.1"/>
    </source>
</evidence>
<organism evidence="2 3">
    <name type="scientific">Strongylus vulgaris</name>
    <name type="common">Blood worm</name>
    <dbReference type="NCBI Taxonomy" id="40348"/>
    <lineage>
        <taxon>Eukaryota</taxon>
        <taxon>Metazoa</taxon>
        <taxon>Ecdysozoa</taxon>
        <taxon>Nematoda</taxon>
        <taxon>Chromadorea</taxon>
        <taxon>Rhabditida</taxon>
        <taxon>Rhabditina</taxon>
        <taxon>Rhabditomorpha</taxon>
        <taxon>Strongyloidea</taxon>
        <taxon>Strongylidae</taxon>
        <taxon>Strongylus</taxon>
    </lineage>
</organism>
<dbReference type="OrthoDB" id="5871476at2759"/>
<reference evidence="2 3" key="1">
    <citation type="submission" date="2018-11" db="EMBL/GenBank/DDBJ databases">
        <authorList>
            <consortium name="Pathogen Informatics"/>
        </authorList>
    </citation>
    <scope>NUCLEOTIDE SEQUENCE [LARGE SCALE GENOMIC DNA]</scope>
</reference>
<feature type="region of interest" description="Disordered" evidence="1">
    <location>
        <begin position="74"/>
        <end position="110"/>
    </location>
</feature>
<dbReference type="EMBL" id="UYYB01012110">
    <property type="protein sequence ID" value="VDM69404.1"/>
    <property type="molecule type" value="Genomic_DNA"/>
</dbReference>
<dbReference type="AlphaFoldDB" id="A0A3P7IV14"/>
<proteinExistence type="predicted"/>
<sequence>MISSFLSSGKSLAVRFRRTHSDRNLLVRPRSPSMPTVHTSADHPRIRETMVSRVTSRSVSPANGVAVKEVPINASRSQEKASRVTMSSRPPREPRRAVHATNSNEPVNSAHGLSLNDFVIKMEKEHYMTVMQAEKTALG</sequence>
<name>A0A3P7IV14_STRVU</name>
<dbReference type="Proteomes" id="UP000270094">
    <property type="component" value="Unassembled WGS sequence"/>
</dbReference>